<accession>A0A0N4Y1D8</accession>
<organism evidence="4">
    <name type="scientific">Nippostrongylus brasiliensis</name>
    <name type="common">Rat hookworm</name>
    <dbReference type="NCBI Taxonomy" id="27835"/>
    <lineage>
        <taxon>Eukaryota</taxon>
        <taxon>Metazoa</taxon>
        <taxon>Ecdysozoa</taxon>
        <taxon>Nematoda</taxon>
        <taxon>Chromadorea</taxon>
        <taxon>Rhabditida</taxon>
        <taxon>Rhabditina</taxon>
        <taxon>Rhabditomorpha</taxon>
        <taxon>Strongyloidea</taxon>
        <taxon>Heligmosomidae</taxon>
        <taxon>Nippostrongylus</taxon>
    </lineage>
</organism>
<keyword evidence="1" id="KW-0472">Membrane</keyword>
<keyword evidence="3" id="KW-1185">Reference proteome</keyword>
<reference evidence="4" key="1">
    <citation type="submission" date="2017-02" db="UniProtKB">
        <authorList>
            <consortium name="WormBaseParasite"/>
        </authorList>
    </citation>
    <scope>IDENTIFICATION</scope>
</reference>
<reference evidence="2 3" key="2">
    <citation type="submission" date="2018-11" db="EMBL/GenBank/DDBJ databases">
        <authorList>
            <consortium name="Pathogen Informatics"/>
        </authorList>
    </citation>
    <scope>NUCLEOTIDE SEQUENCE [LARGE SCALE GENOMIC DNA]</scope>
</reference>
<dbReference type="AlphaFoldDB" id="A0A0N4Y1D8"/>
<keyword evidence="1" id="KW-1133">Transmembrane helix</keyword>
<gene>
    <name evidence="2" type="ORF">NBR_LOCUS9427</name>
</gene>
<evidence type="ECO:0000313" key="2">
    <source>
        <dbReference type="EMBL" id="VDL73016.1"/>
    </source>
</evidence>
<evidence type="ECO:0000313" key="3">
    <source>
        <dbReference type="Proteomes" id="UP000271162"/>
    </source>
</evidence>
<feature type="transmembrane region" description="Helical" evidence="1">
    <location>
        <begin position="74"/>
        <end position="93"/>
    </location>
</feature>
<dbReference type="EMBL" id="UYSL01020140">
    <property type="protein sequence ID" value="VDL73016.1"/>
    <property type="molecule type" value="Genomic_DNA"/>
</dbReference>
<dbReference type="WBParaSite" id="NBR_0000942601-mRNA-1">
    <property type="protein sequence ID" value="NBR_0000942601-mRNA-1"/>
    <property type="gene ID" value="NBR_0000942601"/>
</dbReference>
<proteinExistence type="predicted"/>
<evidence type="ECO:0000313" key="4">
    <source>
        <dbReference type="WBParaSite" id="NBR_0000942601-mRNA-1"/>
    </source>
</evidence>
<dbReference type="Proteomes" id="UP000271162">
    <property type="component" value="Unassembled WGS sequence"/>
</dbReference>
<feature type="transmembrane region" description="Helical" evidence="1">
    <location>
        <begin position="12"/>
        <end position="33"/>
    </location>
</feature>
<sequence length="94" mass="10594">MPFLTIPVRSILVQNTLLSIAALLLAFTFGSVLHPKRFYWYQWAFECNSWHGFAASAKTLRLKLNLKLDVDRSILIGSFYGSASSAFIIALILK</sequence>
<protein>
    <submittedName>
        <fullName evidence="4">DUF1294 domain-containing protein</fullName>
    </submittedName>
</protein>
<name>A0A0N4Y1D8_NIPBR</name>
<evidence type="ECO:0000256" key="1">
    <source>
        <dbReference type="SAM" id="Phobius"/>
    </source>
</evidence>
<keyword evidence="1" id="KW-0812">Transmembrane</keyword>